<evidence type="ECO:0000313" key="2">
    <source>
        <dbReference type="Proteomes" id="UP000252586"/>
    </source>
</evidence>
<sequence length="86" mass="9779">MQAEHTLTPDTEERCGVVVWFNAETGWGIVEDGDLRAIVRRDGLDLTRLRRGTTLQTGQRIAFRVRLRGSDFEAHAVADPDRRQSE</sequence>
<evidence type="ECO:0000313" key="1">
    <source>
        <dbReference type="EMBL" id="RBO91341.1"/>
    </source>
</evidence>
<accession>A0A366DMP6</accession>
<proteinExistence type="predicted"/>
<dbReference type="EMBL" id="QNRE01000004">
    <property type="protein sequence ID" value="RBO91341.1"/>
    <property type="molecule type" value="Genomic_DNA"/>
</dbReference>
<comment type="caution">
    <text evidence="1">The sequence shown here is derived from an EMBL/GenBank/DDBJ whole genome shotgun (WGS) entry which is preliminary data.</text>
</comment>
<gene>
    <name evidence="1" type="ORF">DFR74_10443</name>
</gene>
<keyword evidence="2" id="KW-1185">Reference proteome</keyword>
<dbReference type="Gene3D" id="2.40.50.140">
    <property type="entry name" value="Nucleic acid-binding proteins"/>
    <property type="match status" value="1"/>
</dbReference>
<protein>
    <recommendedName>
        <fullName evidence="3">Cold shock CspA family protein</fullName>
    </recommendedName>
</protein>
<dbReference type="STRING" id="1210090.GCA_001613185_00896"/>
<evidence type="ECO:0008006" key="3">
    <source>
        <dbReference type="Google" id="ProtNLM"/>
    </source>
</evidence>
<dbReference type="InterPro" id="IPR012340">
    <property type="entry name" value="NA-bd_OB-fold"/>
</dbReference>
<reference evidence="1 2" key="1">
    <citation type="submission" date="2018-06" db="EMBL/GenBank/DDBJ databases">
        <title>Genomic Encyclopedia of Type Strains, Phase IV (KMG-IV): sequencing the most valuable type-strain genomes for metagenomic binning, comparative biology and taxonomic classification.</title>
        <authorList>
            <person name="Goeker M."/>
        </authorList>
    </citation>
    <scope>NUCLEOTIDE SEQUENCE [LARGE SCALE GENOMIC DNA]</scope>
    <source>
        <strain evidence="1 2">DSM 44599</strain>
    </source>
</reference>
<name>A0A366DMP6_9NOCA</name>
<organism evidence="1 2">
    <name type="scientific">Nocardia puris</name>
    <dbReference type="NCBI Taxonomy" id="208602"/>
    <lineage>
        <taxon>Bacteria</taxon>
        <taxon>Bacillati</taxon>
        <taxon>Actinomycetota</taxon>
        <taxon>Actinomycetes</taxon>
        <taxon>Mycobacteriales</taxon>
        <taxon>Nocardiaceae</taxon>
        <taxon>Nocardia</taxon>
    </lineage>
</organism>
<dbReference type="AlphaFoldDB" id="A0A366DMP6"/>
<dbReference type="Proteomes" id="UP000252586">
    <property type="component" value="Unassembled WGS sequence"/>
</dbReference>